<feature type="compositionally biased region" description="Low complexity" evidence="6">
    <location>
        <begin position="1"/>
        <end position="14"/>
    </location>
</feature>
<feature type="transmembrane region" description="Helical" evidence="7">
    <location>
        <begin position="172"/>
        <end position="205"/>
    </location>
</feature>
<comment type="subcellular location">
    <subcellularLocation>
        <location evidence="1">Cell membrane</location>
        <topology evidence="1">Multi-pass membrane protein</topology>
    </subcellularLocation>
</comment>
<keyword evidence="9" id="KW-1185">Reference proteome</keyword>
<feature type="region of interest" description="Disordered" evidence="6">
    <location>
        <begin position="91"/>
        <end position="122"/>
    </location>
</feature>
<evidence type="ECO:0000313" key="9">
    <source>
        <dbReference type="Proteomes" id="UP000317982"/>
    </source>
</evidence>
<dbReference type="Proteomes" id="UP000317982">
    <property type="component" value="Unassembled WGS sequence"/>
</dbReference>
<dbReference type="GO" id="GO:0005886">
    <property type="term" value="C:plasma membrane"/>
    <property type="evidence" value="ECO:0007669"/>
    <property type="project" value="UniProtKB-SubCell"/>
</dbReference>
<keyword evidence="5 7" id="KW-0472">Membrane</keyword>
<keyword evidence="4 7" id="KW-1133">Transmembrane helix</keyword>
<dbReference type="EMBL" id="VIRS01000004">
    <property type="protein sequence ID" value="TQS45788.1"/>
    <property type="molecule type" value="Genomic_DNA"/>
</dbReference>
<feature type="compositionally biased region" description="Gly residues" evidence="6">
    <location>
        <begin position="105"/>
        <end position="117"/>
    </location>
</feature>
<feature type="transmembrane region" description="Helical" evidence="7">
    <location>
        <begin position="250"/>
        <end position="268"/>
    </location>
</feature>
<dbReference type="InterPro" id="IPR001851">
    <property type="entry name" value="ABC_transp_permease"/>
</dbReference>
<dbReference type="GO" id="GO:0022857">
    <property type="term" value="F:transmembrane transporter activity"/>
    <property type="evidence" value="ECO:0007669"/>
    <property type="project" value="InterPro"/>
</dbReference>
<evidence type="ECO:0000256" key="3">
    <source>
        <dbReference type="ARBA" id="ARBA00022692"/>
    </source>
</evidence>
<dbReference type="InParanoid" id="A0A545AWU3"/>
<dbReference type="PANTHER" id="PTHR32196">
    <property type="entry name" value="ABC TRANSPORTER PERMEASE PROTEIN YPHD-RELATED-RELATED"/>
    <property type="match status" value="1"/>
</dbReference>
<dbReference type="CDD" id="cd06579">
    <property type="entry name" value="TM_PBP1_transp_AraH_like"/>
    <property type="match status" value="1"/>
</dbReference>
<keyword evidence="3 7" id="KW-0812">Transmembrane</keyword>
<feature type="transmembrane region" description="Helical" evidence="7">
    <location>
        <begin position="372"/>
        <end position="390"/>
    </location>
</feature>
<dbReference type="PANTHER" id="PTHR32196:SF72">
    <property type="entry name" value="RIBOSE IMPORT PERMEASE PROTEIN RBSC"/>
    <property type="match status" value="1"/>
</dbReference>
<sequence length="464" mass="46572">MSANSASAHPHAASITNADAGRTAGGAPTNPAADGGGAAEEPAGDPADESTTAPATAETNPITSEGGATPGTTGATTHAVAADDVTANPTAAAGAAATNPTASAGGAGRLGEGGNGGSDDWDEQEQSLLRRLGQTQSVWILGVLVVIVLFFSIVAGDRFLSANNFSLISQNIAVWAVIAVGMTFVIVTSGIDLSVGSVLVFSSVIAAKTMDAAGGEGYGVAALGLLAALVSGLAWGVVNGFLVAKAKVPPLIVTLGSLSVALGLAQVITDGIDIRSVPEVMTDYNTYIKIAGIPALPFTAFIVVVIGGVVLHRTKFGRYTYAVGSNELAARRVGVRVDRHLISVYGLAGLLSGFAAVLALSQYGTTTIAGQSLTNLNVIAAVVIGGTSIFGGEGSIFGTVVGLFIPAVLQAGFVIIGVEPFWQGVAVGTVLVAAVYFDQSRRRAATRGAGAKRSSLRSVLLRSR</sequence>
<evidence type="ECO:0000313" key="8">
    <source>
        <dbReference type="EMBL" id="TQS45788.1"/>
    </source>
</evidence>
<dbReference type="OrthoDB" id="3468954at2"/>
<proteinExistence type="predicted"/>
<feature type="transmembrane region" description="Helical" evidence="7">
    <location>
        <begin position="217"/>
        <end position="238"/>
    </location>
</feature>
<feature type="compositionally biased region" description="Low complexity" evidence="6">
    <location>
        <begin position="66"/>
        <end position="75"/>
    </location>
</feature>
<reference evidence="8 9" key="1">
    <citation type="submission" date="2019-07" db="EMBL/GenBank/DDBJ databases">
        <title>Cryptosporangium phraense sp. nov., isolated from plant litter.</title>
        <authorList>
            <person name="Suriyachadkun C."/>
        </authorList>
    </citation>
    <scope>NUCLEOTIDE SEQUENCE [LARGE SCALE GENOMIC DNA]</scope>
    <source>
        <strain evidence="8 9">A-T 5661</strain>
    </source>
</reference>
<dbReference type="AlphaFoldDB" id="A0A545AWU3"/>
<evidence type="ECO:0000256" key="4">
    <source>
        <dbReference type="ARBA" id="ARBA00022989"/>
    </source>
</evidence>
<feature type="compositionally biased region" description="Low complexity" evidence="6">
    <location>
        <begin position="91"/>
        <end position="104"/>
    </location>
</feature>
<gene>
    <name evidence="8" type="ORF">FL583_07780</name>
</gene>
<feature type="compositionally biased region" description="Polar residues" evidence="6">
    <location>
        <begin position="50"/>
        <end position="63"/>
    </location>
</feature>
<name>A0A545AWU3_9ACTN</name>
<feature type="transmembrane region" description="Helical" evidence="7">
    <location>
        <begin position="138"/>
        <end position="160"/>
    </location>
</feature>
<feature type="transmembrane region" description="Helical" evidence="7">
    <location>
        <begin position="421"/>
        <end position="437"/>
    </location>
</feature>
<feature type="transmembrane region" description="Helical" evidence="7">
    <location>
        <begin position="288"/>
        <end position="311"/>
    </location>
</feature>
<keyword evidence="2" id="KW-1003">Cell membrane</keyword>
<evidence type="ECO:0000256" key="7">
    <source>
        <dbReference type="SAM" id="Phobius"/>
    </source>
</evidence>
<evidence type="ECO:0000256" key="6">
    <source>
        <dbReference type="SAM" id="MobiDB-lite"/>
    </source>
</evidence>
<comment type="caution">
    <text evidence="8">The sequence shown here is derived from an EMBL/GenBank/DDBJ whole genome shotgun (WGS) entry which is preliminary data.</text>
</comment>
<protein>
    <submittedName>
        <fullName evidence="8">ABC transporter permease</fullName>
    </submittedName>
</protein>
<feature type="transmembrane region" description="Helical" evidence="7">
    <location>
        <begin position="341"/>
        <end position="360"/>
    </location>
</feature>
<evidence type="ECO:0000256" key="1">
    <source>
        <dbReference type="ARBA" id="ARBA00004651"/>
    </source>
</evidence>
<evidence type="ECO:0000256" key="5">
    <source>
        <dbReference type="ARBA" id="ARBA00023136"/>
    </source>
</evidence>
<feature type="transmembrane region" description="Helical" evidence="7">
    <location>
        <begin position="397"/>
        <end position="415"/>
    </location>
</feature>
<accession>A0A545AWU3</accession>
<dbReference type="Pfam" id="PF02653">
    <property type="entry name" value="BPD_transp_2"/>
    <property type="match status" value="1"/>
</dbReference>
<feature type="region of interest" description="Disordered" evidence="6">
    <location>
        <begin position="1"/>
        <end position="75"/>
    </location>
</feature>
<organism evidence="8 9">
    <name type="scientific">Cryptosporangium phraense</name>
    <dbReference type="NCBI Taxonomy" id="2593070"/>
    <lineage>
        <taxon>Bacteria</taxon>
        <taxon>Bacillati</taxon>
        <taxon>Actinomycetota</taxon>
        <taxon>Actinomycetes</taxon>
        <taxon>Cryptosporangiales</taxon>
        <taxon>Cryptosporangiaceae</taxon>
        <taxon>Cryptosporangium</taxon>
    </lineage>
</organism>
<evidence type="ECO:0000256" key="2">
    <source>
        <dbReference type="ARBA" id="ARBA00022475"/>
    </source>
</evidence>